<dbReference type="PANTHER" id="PTHR10426:SF88">
    <property type="entry name" value="ADIPOCYTE PLASMA MEMBRANE-ASSOCIATED PROTEIN HEMOMUCIN-RELATED"/>
    <property type="match status" value="1"/>
</dbReference>
<evidence type="ECO:0000256" key="1">
    <source>
        <dbReference type="ARBA" id="ARBA00009191"/>
    </source>
</evidence>
<dbReference type="WBParaSite" id="ACRNAN_scaffold3489.g11256.t1">
    <property type="protein sequence ID" value="ACRNAN_scaffold3489.g11256.t1"/>
    <property type="gene ID" value="ACRNAN_scaffold3489.g11256"/>
</dbReference>
<feature type="domain" description="Strictosidine synthase conserved region" evidence="4">
    <location>
        <begin position="190"/>
        <end position="276"/>
    </location>
</feature>
<dbReference type="PANTHER" id="PTHR10426">
    <property type="entry name" value="STRICTOSIDINE SYNTHASE-RELATED"/>
    <property type="match status" value="1"/>
</dbReference>
<dbReference type="AlphaFoldDB" id="A0A914DQG9"/>
<dbReference type="GO" id="GO:0016787">
    <property type="term" value="F:hydrolase activity"/>
    <property type="evidence" value="ECO:0007669"/>
    <property type="project" value="TreeGrafter"/>
</dbReference>
<reference evidence="6" key="1">
    <citation type="submission" date="2022-11" db="UniProtKB">
        <authorList>
            <consortium name="WormBaseParasite"/>
        </authorList>
    </citation>
    <scope>IDENTIFICATION</scope>
</reference>
<dbReference type="GO" id="GO:0012505">
    <property type="term" value="C:endomembrane system"/>
    <property type="evidence" value="ECO:0007669"/>
    <property type="project" value="TreeGrafter"/>
</dbReference>
<keyword evidence="5" id="KW-1185">Reference proteome</keyword>
<evidence type="ECO:0000256" key="3">
    <source>
        <dbReference type="ARBA" id="ARBA00023180"/>
    </source>
</evidence>
<name>A0A914DQG9_9BILA</name>
<organism evidence="5 6">
    <name type="scientific">Acrobeloides nanus</name>
    <dbReference type="NCBI Taxonomy" id="290746"/>
    <lineage>
        <taxon>Eukaryota</taxon>
        <taxon>Metazoa</taxon>
        <taxon>Ecdysozoa</taxon>
        <taxon>Nematoda</taxon>
        <taxon>Chromadorea</taxon>
        <taxon>Rhabditida</taxon>
        <taxon>Tylenchina</taxon>
        <taxon>Cephalobomorpha</taxon>
        <taxon>Cephaloboidea</taxon>
        <taxon>Cephalobidae</taxon>
        <taxon>Acrobeloides</taxon>
    </lineage>
</organism>
<dbReference type="Pfam" id="PF03088">
    <property type="entry name" value="Str_synth"/>
    <property type="match status" value="1"/>
</dbReference>
<keyword evidence="3" id="KW-0325">Glycoprotein</keyword>
<evidence type="ECO:0000313" key="5">
    <source>
        <dbReference type="Proteomes" id="UP000887540"/>
    </source>
</evidence>
<keyword evidence="2" id="KW-0597">Phosphoprotein</keyword>
<evidence type="ECO:0000259" key="4">
    <source>
        <dbReference type="Pfam" id="PF03088"/>
    </source>
</evidence>
<evidence type="ECO:0000256" key="2">
    <source>
        <dbReference type="ARBA" id="ARBA00022553"/>
    </source>
</evidence>
<dbReference type="Pfam" id="PF20067">
    <property type="entry name" value="SSL_N"/>
    <property type="match status" value="1"/>
</dbReference>
<dbReference type="SUPFAM" id="SSF63829">
    <property type="entry name" value="Calcium-dependent phosphotriesterase"/>
    <property type="match status" value="1"/>
</dbReference>
<dbReference type="InterPro" id="IPR011042">
    <property type="entry name" value="6-blade_b-propeller_TolB-like"/>
</dbReference>
<dbReference type="Gene3D" id="2.120.10.30">
    <property type="entry name" value="TolB, C-terminal domain"/>
    <property type="match status" value="1"/>
</dbReference>
<comment type="similarity">
    <text evidence="1">Belongs to the strictosidine synthase family.</text>
</comment>
<accession>A0A914DQG9</accession>
<dbReference type="Proteomes" id="UP000887540">
    <property type="component" value="Unplaced"/>
</dbReference>
<proteinExistence type="inferred from homology"/>
<dbReference type="InterPro" id="IPR018119">
    <property type="entry name" value="Strictosidine_synth_cons-reg"/>
</dbReference>
<protein>
    <submittedName>
        <fullName evidence="6">Strictosidine synthase conserved region domain-containing protein</fullName>
    </submittedName>
</protein>
<sequence length="403" mass="45623">MNEKNKRSLKNDQTSKIKPSRNFCSPKNIFLSIIVLLISLVISQKFSKFEPYTYSLPSPPKFEGPLAVNNILDNSELLLKDQILGPESLLIEGDTIYTGTEDGTIVKIVNGKIVKTIVLSNDKKCKSKEDRLKNGKLCGRPLGVRRLNKEELITADGFRGIVKINIEKETSEIVLPQGTIIEGKALTFADDLDVIDENTIVFSDATTKWDSENMMYDFLENAPHGRAIWFNIKTNETKILVDELFFANGVQIFPDKKSILIAETTMAKVTRYYLEGPKKGQRENFIENLPGVPDNIRLNSNGNFYIPLPAIRDPVKFDLREFLGPFPWVRRLMMQLIPISIMEKASISKYGLVVEVDQNGKILNSFHATNGDIYMITQASDDENYIYLGGYKAKFIARVQKPR</sequence>
<evidence type="ECO:0000313" key="6">
    <source>
        <dbReference type="WBParaSite" id="ACRNAN_scaffold3489.g11256.t1"/>
    </source>
</evidence>